<keyword evidence="3" id="KW-1185">Reference proteome</keyword>
<evidence type="ECO:0000313" key="1">
    <source>
        <dbReference type="EMBL" id="AKU43407.1"/>
    </source>
</evidence>
<gene>
    <name evidence="2" type="ORF">CPT_Sansa118</name>
    <name evidence="1" type="ORF">CPT_Sansa3</name>
</gene>
<reference evidence="2 3" key="1">
    <citation type="journal article" date="2015" name="Genome Announc.">
        <title>Complete Genome Sequence of Caulobacter crescentus Siphophage Sansa.</title>
        <authorList>
            <person name="Vara L."/>
            <person name="Kane A.A."/>
            <person name="Cahill J.L."/>
            <person name="Rasche E.S."/>
            <person name="Kuty Everett G.F."/>
        </authorList>
    </citation>
    <scope>NUCLEOTIDE SEQUENCE [LARGE SCALE GENOMIC DNA]</scope>
</reference>
<name>A0A0K1LLY3_9CAUD</name>
<evidence type="ECO:0000313" key="2">
    <source>
        <dbReference type="EMBL" id="AKU43522.1"/>
    </source>
</evidence>
<organism evidence="2 3">
    <name type="scientific">Caulobacter phage Sansa</name>
    <dbReference type="NCBI Taxonomy" id="1675600"/>
    <lineage>
        <taxon>Viruses</taxon>
        <taxon>Duplodnaviria</taxon>
        <taxon>Heunggongvirae</taxon>
        <taxon>Uroviricota</taxon>
        <taxon>Caudoviricetes</taxon>
        <taxon>Sansavirus</taxon>
        <taxon>Sansavirus sansa</taxon>
        <taxon>Caulobacter virus Sansa</taxon>
    </lineage>
</organism>
<sequence length="52" mass="6166">MRSTLTPAEREQRARYKARYDRCMREAKDKTKSEGFRAASLAEAQRIKRAYL</sequence>
<accession>A0A0K1LLY3</accession>
<evidence type="ECO:0000313" key="3">
    <source>
        <dbReference type="Proteomes" id="UP000225322"/>
    </source>
</evidence>
<dbReference type="Proteomes" id="UP000225322">
    <property type="component" value="Segment"/>
</dbReference>
<proteinExistence type="predicted"/>
<dbReference type="EMBL" id="KT001913">
    <property type="protein sequence ID" value="AKU43407.1"/>
    <property type="molecule type" value="Genomic_DNA"/>
</dbReference>
<dbReference type="EMBL" id="KT001913">
    <property type="protein sequence ID" value="AKU43522.1"/>
    <property type="molecule type" value="Genomic_DNA"/>
</dbReference>
<protein>
    <submittedName>
        <fullName evidence="2">Uncharacterized protein</fullName>
    </submittedName>
</protein>